<dbReference type="Pfam" id="PF03167">
    <property type="entry name" value="UDG"/>
    <property type="match status" value="1"/>
</dbReference>
<dbReference type="GO" id="GO:0051539">
    <property type="term" value="F:4 iron, 4 sulfur cluster binding"/>
    <property type="evidence" value="ECO:0007669"/>
    <property type="project" value="UniProtKB-KW"/>
</dbReference>
<dbReference type="GO" id="GO:0033958">
    <property type="term" value="F:DNA-deoxyinosine glycosylase activity"/>
    <property type="evidence" value="ECO:0007669"/>
    <property type="project" value="InterPro"/>
</dbReference>
<evidence type="ECO:0000256" key="9">
    <source>
        <dbReference type="ARBA" id="ARBA00023887"/>
    </source>
</evidence>
<protein>
    <recommendedName>
        <fullName evidence="9">Type-5 uracil-DNA glycosylase</fullName>
    </recommendedName>
</protein>
<dbReference type="PANTHER" id="PTHR33693:SF3">
    <property type="entry name" value="TYPE-5 URACIL-DNA GLYCOSYLASE"/>
    <property type="match status" value="1"/>
</dbReference>
<evidence type="ECO:0000256" key="3">
    <source>
        <dbReference type="ARBA" id="ARBA00022763"/>
    </source>
</evidence>
<dbReference type="GO" id="GO:0046872">
    <property type="term" value="F:metal ion binding"/>
    <property type="evidence" value="ECO:0007669"/>
    <property type="project" value="UniProtKB-KW"/>
</dbReference>
<keyword evidence="7" id="KW-0234">DNA repair</keyword>
<evidence type="ECO:0000256" key="1">
    <source>
        <dbReference type="ARBA" id="ARBA00022485"/>
    </source>
</evidence>
<reference evidence="11 12" key="1">
    <citation type="submission" date="2015-09" db="EMBL/GenBank/DDBJ databases">
        <title>Draft genome sequence of Acidiplasma aeolicum DSM 18409.</title>
        <authorList>
            <person name="Hemp J."/>
        </authorList>
    </citation>
    <scope>NUCLEOTIDE SEQUENCE [LARGE SCALE GENOMIC DNA]</scope>
    <source>
        <strain evidence="11 12">V</strain>
    </source>
</reference>
<dbReference type="SMART" id="SM00987">
    <property type="entry name" value="UreE_C"/>
    <property type="match status" value="1"/>
</dbReference>
<evidence type="ECO:0000256" key="7">
    <source>
        <dbReference type="ARBA" id="ARBA00023204"/>
    </source>
</evidence>
<keyword evidence="4" id="KW-0378">Hydrolase</keyword>
<keyword evidence="6" id="KW-0411">Iron-sulfur</keyword>
<comment type="caution">
    <text evidence="11">The sequence shown here is derived from an EMBL/GenBank/DDBJ whole genome shotgun (WGS) entry which is preliminary data.</text>
</comment>
<dbReference type="GO" id="GO:0004844">
    <property type="term" value="F:uracil DNA N-glycosylase activity"/>
    <property type="evidence" value="ECO:0007669"/>
    <property type="project" value="InterPro"/>
</dbReference>
<dbReference type="SMART" id="SM00986">
    <property type="entry name" value="UDG"/>
    <property type="match status" value="1"/>
</dbReference>
<dbReference type="EMBL" id="LJCQ01000159">
    <property type="protein sequence ID" value="KPV46945.1"/>
    <property type="molecule type" value="Genomic_DNA"/>
</dbReference>
<dbReference type="GO" id="GO:0006284">
    <property type="term" value="P:base-excision repair"/>
    <property type="evidence" value="ECO:0007669"/>
    <property type="project" value="InterPro"/>
</dbReference>
<sequence>MNLNEEIINCRKCPRLVEYRKTREIPKRYSGEIYWSRPVTGYGDIHGKLLVIGLAPAFNGGNRTGRIFTGDKSSDFLISALYEAGFTNIPTSTSRDDGLTYNDMYITLALKCAPPDNIPLKDELINCQPFLIREIQMMDKLRAVLVLGKIAFDSYLRILSEKGINIKNVKFGNELYYDINGIRLYCSYHPSPRNVNTGSLKRENFIKFLREIKKYINS</sequence>
<name>A0A0P9D2Z5_9ARCH</name>
<dbReference type="PATRIC" id="fig|507754.4.peg.963"/>
<evidence type="ECO:0000313" key="11">
    <source>
        <dbReference type="EMBL" id="KPV46945.1"/>
    </source>
</evidence>
<dbReference type="Gene3D" id="3.40.470.10">
    <property type="entry name" value="Uracil-DNA glycosylase-like domain"/>
    <property type="match status" value="1"/>
</dbReference>
<keyword evidence="2" id="KW-0479">Metal-binding</keyword>
<dbReference type="RefSeq" id="WP_054964038.1">
    <property type="nucleotide sequence ID" value="NZ_LJCQ01000159.1"/>
</dbReference>
<keyword evidence="5" id="KW-0408">Iron</keyword>
<feature type="domain" description="Uracil-DNA glycosylase-like" evidence="10">
    <location>
        <begin position="40"/>
        <end position="209"/>
    </location>
</feature>
<proteinExistence type="inferred from homology"/>
<dbReference type="SUPFAM" id="SSF52141">
    <property type="entry name" value="Uracil-DNA glycosylase-like"/>
    <property type="match status" value="1"/>
</dbReference>
<dbReference type="CDD" id="cd10031">
    <property type="entry name" value="UDG-F5_TTUDGB_like"/>
    <property type="match status" value="1"/>
</dbReference>
<dbReference type="InterPro" id="IPR051536">
    <property type="entry name" value="UDG_Type-4/5"/>
</dbReference>
<accession>A0A0P9D2Z5</accession>
<evidence type="ECO:0000313" key="12">
    <source>
        <dbReference type="Proteomes" id="UP000050515"/>
    </source>
</evidence>
<dbReference type="InterPro" id="IPR005122">
    <property type="entry name" value="Uracil-DNA_glycosylase-like"/>
</dbReference>
<dbReference type="AlphaFoldDB" id="A0A0P9D2Z5"/>
<evidence type="ECO:0000256" key="2">
    <source>
        <dbReference type="ARBA" id="ARBA00022723"/>
    </source>
</evidence>
<dbReference type="PANTHER" id="PTHR33693">
    <property type="entry name" value="TYPE-5 URACIL-DNA GLYCOSYLASE"/>
    <property type="match status" value="1"/>
</dbReference>
<evidence type="ECO:0000256" key="5">
    <source>
        <dbReference type="ARBA" id="ARBA00023004"/>
    </source>
</evidence>
<gene>
    <name evidence="11" type="ORF">SE19_03290</name>
</gene>
<dbReference type="Proteomes" id="UP000050515">
    <property type="component" value="Unassembled WGS sequence"/>
</dbReference>
<keyword evidence="1" id="KW-0004">4Fe-4S</keyword>
<organism evidence="11 12">
    <name type="scientific">Acidiplasma aeolicum</name>
    <dbReference type="NCBI Taxonomy" id="507754"/>
    <lineage>
        <taxon>Archaea</taxon>
        <taxon>Methanobacteriati</taxon>
        <taxon>Thermoplasmatota</taxon>
        <taxon>Thermoplasmata</taxon>
        <taxon>Thermoplasmatales</taxon>
        <taxon>Ferroplasmaceae</taxon>
        <taxon>Acidiplasma</taxon>
    </lineage>
</organism>
<dbReference type="InterPro" id="IPR036895">
    <property type="entry name" value="Uracil-DNA_glycosylase-like_sf"/>
</dbReference>
<evidence type="ECO:0000256" key="8">
    <source>
        <dbReference type="ARBA" id="ARBA00023779"/>
    </source>
</evidence>
<evidence type="ECO:0000259" key="10">
    <source>
        <dbReference type="SMART" id="SM00986"/>
    </source>
</evidence>
<keyword evidence="3" id="KW-0227">DNA damage</keyword>
<dbReference type="InterPro" id="IPR044147">
    <property type="entry name" value="UdgB-like"/>
</dbReference>
<evidence type="ECO:0000256" key="6">
    <source>
        <dbReference type="ARBA" id="ARBA00023014"/>
    </source>
</evidence>
<evidence type="ECO:0000256" key="4">
    <source>
        <dbReference type="ARBA" id="ARBA00022801"/>
    </source>
</evidence>
<comment type="similarity">
    <text evidence="8">Belongs to the uracil-DNA glycosylase (UDG) superfamily. Type 5 (UDGb) family.</text>
</comment>